<evidence type="ECO:0000259" key="3">
    <source>
        <dbReference type="Pfam" id="PF14856"/>
    </source>
</evidence>
<accession>A0A8H3RHZ6</accession>
<dbReference type="Proteomes" id="UP000465221">
    <property type="component" value="Unassembled WGS sequence"/>
</dbReference>
<dbReference type="PANTHER" id="PTHR47700">
    <property type="entry name" value="V CHITINASE, PUTATIVE (AFU_ORTHOLOGUE AFUA_6G13720)-RELATED"/>
    <property type="match status" value="1"/>
</dbReference>
<dbReference type="InterPro" id="IPR053214">
    <property type="entry name" value="LysM12-like"/>
</dbReference>
<dbReference type="InterPro" id="IPR017853">
    <property type="entry name" value="GH"/>
</dbReference>
<feature type="domain" description="Ecp2 effector protein-like" evidence="3">
    <location>
        <begin position="153"/>
        <end position="239"/>
    </location>
</feature>
<dbReference type="Pfam" id="PF14856">
    <property type="entry name" value="Hce2"/>
    <property type="match status" value="1"/>
</dbReference>
<evidence type="ECO:0000313" key="5">
    <source>
        <dbReference type="Proteomes" id="UP000465221"/>
    </source>
</evidence>
<dbReference type="AlphaFoldDB" id="A0A8H3RHZ6"/>
<reference evidence="4 5" key="1">
    <citation type="submission" date="2020-01" db="EMBL/GenBank/DDBJ databases">
        <title>Draft genome sequence of Aspergillus udagawae IFM 46972.</title>
        <authorList>
            <person name="Takahashi H."/>
            <person name="Yaguchi T."/>
        </authorList>
    </citation>
    <scope>NUCLEOTIDE SEQUENCE [LARGE SCALE GENOMIC DNA]</scope>
    <source>
        <strain evidence="4 5">IFM 46972</strain>
    </source>
</reference>
<dbReference type="PANTHER" id="PTHR47700:SF1">
    <property type="entry name" value="CHITINASE"/>
    <property type="match status" value="1"/>
</dbReference>
<proteinExistence type="predicted"/>
<organism evidence="4 5">
    <name type="scientific">Aspergillus udagawae</name>
    <dbReference type="NCBI Taxonomy" id="91492"/>
    <lineage>
        <taxon>Eukaryota</taxon>
        <taxon>Fungi</taxon>
        <taxon>Dikarya</taxon>
        <taxon>Ascomycota</taxon>
        <taxon>Pezizomycotina</taxon>
        <taxon>Eurotiomycetes</taxon>
        <taxon>Eurotiomycetidae</taxon>
        <taxon>Eurotiales</taxon>
        <taxon>Aspergillaceae</taxon>
        <taxon>Aspergillus</taxon>
        <taxon>Aspergillus subgen. Fumigati</taxon>
    </lineage>
</organism>
<sequence length="271" mass="29930">MHVVTFGASVAPRPNSALTQVLERQGLLRKASMVVFPTVEWRWSAVMPLFVFRSIAYFEGYSFSSRDCLYQDALQIDGSKYTHLHFAFGTLTEDYQVMFQDDFTSYEFQNFMQIPGPKKILSFGGWDFSINTSTYNLGSVRRAVPQCAQLPLDASPSVSDCMQIVNIQNTDGDWEVENAIGNQHQLMQFGSCAFGVQGQGKNGNIDFNVGAQDIVDIITDSVRQFGGSGKVGAMGVLSCDGTVKGQQVEWGYISCMMCLYTSSGMIGEFSC</sequence>
<comment type="caution">
    <text evidence="4">The sequence shown here is derived from an EMBL/GenBank/DDBJ whole genome shotgun (WGS) entry which is preliminary data.</text>
</comment>
<dbReference type="EMBL" id="BLKC01000005">
    <property type="protein sequence ID" value="GFF24754.1"/>
    <property type="molecule type" value="Genomic_DNA"/>
</dbReference>
<dbReference type="Gene3D" id="3.20.20.80">
    <property type="entry name" value="Glycosidases"/>
    <property type="match status" value="1"/>
</dbReference>
<evidence type="ECO:0000256" key="2">
    <source>
        <dbReference type="ARBA" id="ARBA00023026"/>
    </source>
</evidence>
<protein>
    <submittedName>
        <fullName evidence="4">Killer toxin subunits alpha/beta</fullName>
    </submittedName>
</protein>
<gene>
    <name evidence="4" type="ORF">IFM46972_01166</name>
</gene>
<evidence type="ECO:0000313" key="4">
    <source>
        <dbReference type="EMBL" id="GFF24754.1"/>
    </source>
</evidence>
<name>A0A8H3RHZ6_9EURO</name>
<evidence type="ECO:0000256" key="1">
    <source>
        <dbReference type="ARBA" id="ARBA00022669"/>
    </source>
</evidence>
<dbReference type="GO" id="GO:0008061">
    <property type="term" value="F:chitin binding"/>
    <property type="evidence" value="ECO:0007669"/>
    <property type="project" value="UniProtKB-KW"/>
</dbReference>
<keyword evidence="1" id="KW-0147">Chitin-binding</keyword>
<dbReference type="InterPro" id="IPR029226">
    <property type="entry name" value="Ecp2-like"/>
</dbReference>
<dbReference type="SUPFAM" id="SSF51445">
    <property type="entry name" value="(Trans)glycosidases"/>
    <property type="match status" value="1"/>
</dbReference>
<keyword evidence="2" id="KW-0843">Virulence</keyword>